<name>A0AAW2UKI0_9LAMI</name>
<reference evidence="3" key="2">
    <citation type="journal article" date="2024" name="Plant">
        <title>Genomic evolution and insights into agronomic trait innovations of Sesamum species.</title>
        <authorList>
            <person name="Miao H."/>
            <person name="Wang L."/>
            <person name="Qu L."/>
            <person name="Liu H."/>
            <person name="Sun Y."/>
            <person name="Le M."/>
            <person name="Wang Q."/>
            <person name="Wei S."/>
            <person name="Zheng Y."/>
            <person name="Lin W."/>
            <person name="Duan Y."/>
            <person name="Cao H."/>
            <person name="Xiong S."/>
            <person name="Wang X."/>
            <person name="Wei L."/>
            <person name="Li C."/>
            <person name="Ma Q."/>
            <person name="Ju M."/>
            <person name="Zhao R."/>
            <person name="Li G."/>
            <person name="Mu C."/>
            <person name="Tian Q."/>
            <person name="Mei H."/>
            <person name="Zhang T."/>
            <person name="Gao T."/>
            <person name="Zhang H."/>
        </authorList>
    </citation>
    <scope>NUCLEOTIDE SEQUENCE</scope>
    <source>
        <strain evidence="3">KEN1</strain>
    </source>
</reference>
<proteinExistence type="predicted"/>
<evidence type="ECO:0000313" key="3">
    <source>
        <dbReference type="EMBL" id="KAL0416882.1"/>
    </source>
</evidence>
<organism evidence="3">
    <name type="scientific">Sesamum latifolium</name>
    <dbReference type="NCBI Taxonomy" id="2727402"/>
    <lineage>
        <taxon>Eukaryota</taxon>
        <taxon>Viridiplantae</taxon>
        <taxon>Streptophyta</taxon>
        <taxon>Embryophyta</taxon>
        <taxon>Tracheophyta</taxon>
        <taxon>Spermatophyta</taxon>
        <taxon>Magnoliopsida</taxon>
        <taxon>eudicotyledons</taxon>
        <taxon>Gunneridae</taxon>
        <taxon>Pentapetalae</taxon>
        <taxon>asterids</taxon>
        <taxon>lamiids</taxon>
        <taxon>Lamiales</taxon>
        <taxon>Pedaliaceae</taxon>
        <taxon>Sesamum</taxon>
    </lineage>
</organism>
<evidence type="ECO:0000256" key="1">
    <source>
        <dbReference type="SAM" id="MobiDB-lite"/>
    </source>
</evidence>
<gene>
    <name evidence="3" type="ORF">Slati_3520100</name>
</gene>
<dbReference type="EMBL" id="JACGWN010000012">
    <property type="protein sequence ID" value="KAL0416882.1"/>
    <property type="molecule type" value="Genomic_DNA"/>
</dbReference>
<keyword evidence="2" id="KW-0732">Signal</keyword>
<sequence>MRCSLVVFFINAWVHFLEEDLDQILGATEAEVRGITSNSAPIAAAKGDIPEGSFPEPMMEDVPSPSGEAAVQPPPPAPIEEITKVAEEKAPTVG</sequence>
<dbReference type="AlphaFoldDB" id="A0AAW2UKI0"/>
<comment type="caution">
    <text evidence="3">The sequence shown here is derived from an EMBL/GenBank/DDBJ whole genome shotgun (WGS) entry which is preliminary data.</text>
</comment>
<accession>A0AAW2UKI0</accession>
<feature type="chain" id="PRO_5043721994" evidence="2">
    <location>
        <begin position="20"/>
        <end position="94"/>
    </location>
</feature>
<reference evidence="3" key="1">
    <citation type="submission" date="2020-06" db="EMBL/GenBank/DDBJ databases">
        <authorList>
            <person name="Li T."/>
            <person name="Hu X."/>
            <person name="Zhang T."/>
            <person name="Song X."/>
            <person name="Zhang H."/>
            <person name="Dai N."/>
            <person name="Sheng W."/>
            <person name="Hou X."/>
            <person name="Wei L."/>
        </authorList>
    </citation>
    <scope>NUCLEOTIDE SEQUENCE</scope>
    <source>
        <strain evidence="3">KEN1</strain>
        <tissue evidence="3">Leaf</tissue>
    </source>
</reference>
<feature type="region of interest" description="Disordered" evidence="1">
    <location>
        <begin position="43"/>
        <end position="77"/>
    </location>
</feature>
<feature type="signal peptide" evidence="2">
    <location>
        <begin position="1"/>
        <end position="19"/>
    </location>
</feature>
<protein>
    <submittedName>
        <fullName evidence="3">Uncharacterized protein</fullName>
    </submittedName>
</protein>
<evidence type="ECO:0000256" key="2">
    <source>
        <dbReference type="SAM" id="SignalP"/>
    </source>
</evidence>